<evidence type="ECO:0000256" key="1">
    <source>
        <dbReference type="ARBA" id="ARBA00022603"/>
    </source>
</evidence>
<comment type="caution">
    <text evidence="4">The sequence shown here is derived from an EMBL/GenBank/DDBJ whole genome shotgun (WGS) entry which is preliminary data.</text>
</comment>
<keyword evidence="2" id="KW-0808">Transferase</keyword>
<dbReference type="Pfam" id="PF00303">
    <property type="entry name" value="Thymidylat_synt"/>
    <property type="match status" value="1"/>
</dbReference>
<keyword evidence="1" id="KW-0489">Methyltransferase</keyword>
<dbReference type="InterPro" id="IPR036926">
    <property type="entry name" value="Thymidate_synth/dCMP_Mease_sf"/>
</dbReference>
<evidence type="ECO:0000313" key="4">
    <source>
        <dbReference type="EMBL" id="OFW32556.1"/>
    </source>
</evidence>
<evidence type="ECO:0000256" key="2">
    <source>
        <dbReference type="ARBA" id="ARBA00022679"/>
    </source>
</evidence>
<feature type="domain" description="Thymidylate synthase/dCMP hydroxymethylase" evidence="3">
    <location>
        <begin position="134"/>
        <end position="211"/>
    </location>
</feature>
<dbReference type="GO" id="GO:0032259">
    <property type="term" value="P:methylation"/>
    <property type="evidence" value="ECO:0007669"/>
    <property type="project" value="UniProtKB-KW"/>
</dbReference>
<dbReference type="PANTHER" id="PTHR11548:SF1">
    <property type="entry name" value="THYMIDYLATE SYNTHASE 1"/>
    <property type="match status" value="1"/>
</dbReference>
<evidence type="ECO:0000313" key="5">
    <source>
        <dbReference type="Proteomes" id="UP000178086"/>
    </source>
</evidence>
<name>A0A1F2UNB8_9ACTN</name>
<sequence length="217" mass="24928">MKLTQIVARDIPDAWFQAINATVADGFDYVIDRGSYQGARRKELDFVTIQITHPGVRPLVPDIPPQLGLTPPASEEYVQDYMRYLMTSEKQANEQYTYGEYLEPQLYEVIRMYKEEGLGTNQACMAVCDRESIHLDDPPCLRQVDTRVRYGKLHFFVYFRSWDLWGGFPANLAGLQLMKEFMASEIGVDDGELIAVSKGLHLYEYAWPLANMRLGKK</sequence>
<dbReference type="PANTHER" id="PTHR11548">
    <property type="entry name" value="THYMIDYLATE SYNTHASE 1"/>
    <property type="match status" value="1"/>
</dbReference>
<evidence type="ECO:0000259" key="3">
    <source>
        <dbReference type="Pfam" id="PF00303"/>
    </source>
</evidence>
<dbReference type="InterPro" id="IPR045097">
    <property type="entry name" value="Thymidate_synth/dCMP_Mease"/>
</dbReference>
<dbReference type="GO" id="GO:0004799">
    <property type="term" value="F:thymidylate synthase activity"/>
    <property type="evidence" value="ECO:0007669"/>
    <property type="project" value="TreeGrafter"/>
</dbReference>
<dbReference type="GO" id="GO:0006231">
    <property type="term" value="P:dTMP biosynthetic process"/>
    <property type="evidence" value="ECO:0007669"/>
    <property type="project" value="TreeGrafter"/>
</dbReference>
<dbReference type="InterPro" id="IPR023451">
    <property type="entry name" value="Thymidate_synth/dCMP_Mease_dom"/>
</dbReference>
<dbReference type="EMBL" id="MELI01000093">
    <property type="protein sequence ID" value="OFW32556.1"/>
    <property type="molecule type" value="Genomic_DNA"/>
</dbReference>
<accession>A0A1F2UNB8</accession>
<dbReference type="Gene3D" id="3.30.572.10">
    <property type="entry name" value="Thymidylate synthase/dCMP hydroxymethylase domain"/>
    <property type="match status" value="1"/>
</dbReference>
<organism evidence="4 5">
    <name type="scientific">Candidatus Aquicultor primus</name>
    <dbReference type="NCBI Taxonomy" id="1797195"/>
    <lineage>
        <taxon>Bacteria</taxon>
        <taxon>Bacillati</taxon>
        <taxon>Actinomycetota</taxon>
        <taxon>Candidatus Aquicultoria</taxon>
        <taxon>Candidatus Aquicultorales</taxon>
        <taxon>Candidatus Aquicultoraceae</taxon>
        <taxon>Candidatus Aquicultor</taxon>
    </lineage>
</organism>
<dbReference type="Proteomes" id="UP000178086">
    <property type="component" value="Unassembled WGS sequence"/>
</dbReference>
<dbReference type="GO" id="GO:0005829">
    <property type="term" value="C:cytosol"/>
    <property type="evidence" value="ECO:0007669"/>
    <property type="project" value="TreeGrafter"/>
</dbReference>
<protein>
    <submittedName>
        <fullName evidence="4">Thymidylate synthase</fullName>
    </submittedName>
</protein>
<proteinExistence type="predicted"/>
<reference evidence="4 5" key="1">
    <citation type="journal article" date="2016" name="Nat. Commun.">
        <title>Thousands of microbial genomes shed light on interconnected biogeochemical processes in an aquifer system.</title>
        <authorList>
            <person name="Anantharaman K."/>
            <person name="Brown C.T."/>
            <person name="Hug L.A."/>
            <person name="Sharon I."/>
            <person name="Castelle C.J."/>
            <person name="Probst A.J."/>
            <person name="Thomas B.C."/>
            <person name="Singh A."/>
            <person name="Wilkins M.J."/>
            <person name="Karaoz U."/>
            <person name="Brodie E.L."/>
            <person name="Williams K.H."/>
            <person name="Hubbard S.S."/>
            <person name="Banfield J.F."/>
        </authorList>
    </citation>
    <scope>NUCLEOTIDE SEQUENCE [LARGE SCALE GENOMIC DNA]</scope>
</reference>
<dbReference type="AlphaFoldDB" id="A0A1F2UNB8"/>
<gene>
    <name evidence="4" type="ORF">A2074_00225</name>
</gene>
<dbReference type="SUPFAM" id="SSF55831">
    <property type="entry name" value="Thymidylate synthase/dCMP hydroxymethylase"/>
    <property type="match status" value="1"/>
</dbReference>